<dbReference type="EC" id="1.2.1.84" evidence="4"/>
<feature type="coiled-coil region" evidence="5">
    <location>
        <begin position="188"/>
        <end position="215"/>
    </location>
</feature>
<dbReference type="InterPro" id="IPR033640">
    <property type="entry name" value="FAR_C"/>
</dbReference>
<keyword evidence="2 4" id="KW-0444">Lipid biosynthesis</keyword>
<dbReference type="InterPro" id="IPR036291">
    <property type="entry name" value="NAD(P)-bd_dom_sf"/>
</dbReference>
<keyword evidence="5" id="KW-0175">Coiled coil</keyword>
<evidence type="ECO:0000259" key="7">
    <source>
        <dbReference type="Pfam" id="PF07993"/>
    </source>
</evidence>
<sequence>MECKDVAERLHGKTILVTGSTGYLAKLFVEKVLRVQPHIKKMYLLIRSPDNDAAAERLETQVLNKDLFTVLREAHGANFKSFISDKLSPIPGDIAHENMGIDDNEKLQSELDVIVHSAATTKFDERYDLALSTNTFGAKNVIEFAKKCVNLGMLLYVSTAYVSGVRTGLIPEKPFRMGESLNGISTTTVDIYQELKLAEDKLKELDNKGVTEQRKSVIMKELGLQRAKYFGWPNTYVFSKAMGEMLLGQLRDHVPLVIVRPTIVTATYMEPFPGWIENTRTIDTLLVAYALGKVKCFLADPEAIMDVVPGDMVINAMIMLLTSHFRQPSEEVYHLCSSIRNPPTYYKFRDWSYQYFMKHPHVGKNGKPIKVKRLTMKSTWRSFYIFMNLRFNLPLKVLSMINCVACNLFGDKYKKHRKLYKYAVRVALLYKPYVFFKGRFDDSHSEWLRATSNNDKKMFYYGIQDINWDSYFTSVHIPGVVKYLMI</sequence>
<protein>
    <recommendedName>
        <fullName evidence="4">Fatty acyl-CoA reductase</fullName>
        <ecNumber evidence="4">1.2.1.84</ecNumber>
    </recommendedName>
</protein>
<evidence type="ECO:0000313" key="8">
    <source>
        <dbReference type="EMBL" id="KAG9457255.1"/>
    </source>
</evidence>
<comment type="function">
    <text evidence="4">Catalyzes the reduction of fatty acyl-CoA to fatty alcohols.</text>
</comment>
<dbReference type="GO" id="GO:0035336">
    <property type="term" value="P:long-chain fatty-acyl-CoA metabolic process"/>
    <property type="evidence" value="ECO:0007669"/>
    <property type="project" value="TreeGrafter"/>
</dbReference>
<comment type="catalytic activity">
    <reaction evidence="4">
        <text>a long-chain fatty acyl-CoA + 2 NADPH + 2 H(+) = a long-chain primary fatty alcohol + 2 NADP(+) + CoA</text>
        <dbReference type="Rhea" id="RHEA:52716"/>
        <dbReference type="ChEBI" id="CHEBI:15378"/>
        <dbReference type="ChEBI" id="CHEBI:57287"/>
        <dbReference type="ChEBI" id="CHEBI:57783"/>
        <dbReference type="ChEBI" id="CHEBI:58349"/>
        <dbReference type="ChEBI" id="CHEBI:77396"/>
        <dbReference type="ChEBI" id="CHEBI:83139"/>
        <dbReference type="EC" id="1.2.1.84"/>
    </reaction>
</comment>
<evidence type="ECO:0000256" key="3">
    <source>
        <dbReference type="ARBA" id="ARBA00023098"/>
    </source>
</evidence>
<dbReference type="GO" id="GO:0102965">
    <property type="term" value="F:alcohol-forming long-chain fatty acyl-CoA reductase activity"/>
    <property type="evidence" value="ECO:0007669"/>
    <property type="project" value="UniProtKB-EC"/>
</dbReference>
<dbReference type="Gene3D" id="3.40.50.720">
    <property type="entry name" value="NAD(P)-binding Rossmann-like Domain"/>
    <property type="match status" value="1"/>
</dbReference>
<keyword evidence="4" id="KW-0560">Oxidoreductase</keyword>
<evidence type="ECO:0000256" key="5">
    <source>
        <dbReference type="SAM" id="Coils"/>
    </source>
</evidence>
<dbReference type="SUPFAM" id="SSF51735">
    <property type="entry name" value="NAD(P)-binding Rossmann-fold domains"/>
    <property type="match status" value="1"/>
</dbReference>
<dbReference type="GO" id="GO:0080019">
    <property type="term" value="F:alcohol-forming very long-chain fatty acyl-CoA reductase activity"/>
    <property type="evidence" value="ECO:0007669"/>
    <property type="project" value="InterPro"/>
</dbReference>
<proteinExistence type="inferred from homology"/>
<dbReference type="Proteomes" id="UP000825729">
    <property type="component" value="Unassembled WGS sequence"/>
</dbReference>
<comment type="similarity">
    <text evidence="1 4">Belongs to the fatty acyl-CoA reductase family.</text>
</comment>
<evidence type="ECO:0000259" key="6">
    <source>
        <dbReference type="Pfam" id="PF03015"/>
    </source>
</evidence>
<dbReference type="EMBL" id="JAINDJ010000002">
    <property type="protein sequence ID" value="KAG9457255.1"/>
    <property type="molecule type" value="Genomic_DNA"/>
</dbReference>
<evidence type="ECO:0000313" key="9">
    <source>
        <dbReference type="Proteomes" id="UP000825729"/>
    </source>
</evidence>
<gene>
    <name evidence="8" type="ORF">H6P81_001763</name>
</gene>
<keyword evidence="4" id="KW-0521">NADP</keyword>
<evidence type="ECO:0000256" key="2">
    <source>
        <dbReference type="ARBA" id="ARBA00022516"/>
    </source>
</evidence>
<keyword evidence="3 4" id="KW-0443">Lipid metabolism</keyword>
<evidence type="ECO:0000256" key="4">
    <source>
        <dbReference type="RuleBase" id="RU363097"/>
    </source>
</evidence>
<dbReference type="PANTHER" id="PTHR11011">
    <property type="entry name" value="MALE STERILITY PROTEIN 2-RELATED"/>
    <property type="match status" value="1"/>
</dbReference>
<feature type="domain" description="Thioester reductase (TE)" evidence="7">
    <location>
        <begin position="17"/>
        <end position="317"/>
    </location>
</feature>
<comment type="caution">
    <text evidence="8">The sequence shown here is derived from an EMBL/GenBank/DDBJ whole genome shotgun (WGS) entry which is preliminary data.</text>
</comment>
<dbReference type="CDD" id="cd05236">
    <property type="entry name" value="FAR-N_SDR_e"/>
    <property type="match status" value="1"/>
</dbReference>
<keyword evidence="9" id="KW-1185">Reference proteome</keyword>
<dbReference type="CDD" id="cd09071">
    <property type="entry name" value="FAR_C"/>
    <property type="match status" value="1"/>
</dbReference>
<organism evidence="8 9">
    <name type="scientific">Aristolochia fimbriata</name>
    <name type="common">White veined hardy Dutchman's pipe vine</name>
    <dbReference type="NCBI Taxonomy" id="158543"/>
    <lineage>
        <taxon>Eukaryota</taxon>
        <taxon>Viridiplantae</taxon>
        <taxon>Streptophyta</taxon>
        <taxon>Embryophyta</taxon>
        <taxon>Tracheophyta</taxon>
        <taxon>Spermatophyta</taxon>
        <taxon>Magnoliopsida</taxon>
        <taxon>Magnoliidae</taxon>
        <taxon>Piperales</taxon>
        <taxon>Aristolochiaceae</taxon>
        <taxon>Aristolochia</taxon>
    </lineage>
</organism>
<dbReference type="Pfam" id="PF07993">
    <property type="entry name" value="NAD_binding_4"/>
    <property type="match status" value="1"/>
</dbReference>
<name>A0AAV7FAK1_ARIFI</name>
<dbReference type="InterPro" id="IPR013120">
    <property type="entry name" value="FAR_NAD-bd"/>
</dbReference>
<dbReference type="Pfam" id="PF03015">
    <property type="entry name" value="Sterile"/>
    <property type="match status" value="1"/>
</dbReference>
<dbReference type="GO" id="GO:0010345">
    <property type="term" value="P:suberin biosynthetic process"/>
    <property type="evidence" value="ECO:0007669"/>
    <property type="project" value="TreeGrafter"/>
</dbReference>
<dbReference type="PANTHER" id="PTHR11011:SF99">
    <property type="entry name" value="FATTY ACYL-COA REDUCTASE 3"/>
    <property type="match status" value="1"/>
</dbReference>
<accession>A0AAV7FAK1</accession>
<reference evidence="8 9" key="1">
    <citation type="submission" date="2021-07" db="EMBL/GenBank/DDBJ databases">
        <title>The Aristolochia fimbriata genome: insights into angiosperm evolution, floral development and chemical biosynthesis.</title>
        <authorList>
            <person name="Jiao Y."/>
        </authorList>
    </citation>
    <scope>NUCLEOTIDE SEQUENCE [LARGE SCALE GENOMIC DNA]</scope>
    <source>
        <strain evidence="8">IBCAS-2021</strain>
        <tissue evidence="8">Leaf</tissue>
    </source>
</reference>
<evidence type="ECO:0000256" key="1">
    <source>
        <dbReference type="ARBA" id="ARBA00005928"/>
    </source>
</evidence>
<feature type="domain" description="Fatty acyl-CoA reductase C-terminal" evidence="6">
    <location>
        <begin position="396"/>
        <end position="485"/>
    </location>
</feature>
<dbReference type="InterPro" id="IPR026055">
    <property type="entry name" value="FAR"/>
</dbReference>
<dbReference type="AlphaFoldDB" id="A0AAV7FAK1"/>